<dbReference type="AlphaFoldDB" id="A0A147K470"/>
<dbReference type="InterPro" id="IPR038718">
    <property type="entry name" value="SNF2-like_sf"/>
</dbReference>
<gene>
    <name evidence="4" type="ORF">Q75_16190</name>
</gene>
<dbReference type="InterPro" id="IPR014001">
    <property type="entry name" value="Helicase_ATP-bd"/>
</dbReference>
<dbReference type="GO" id="GO:0004386">
    <property type="term" value="F:helicase activity"/>
    <property type="evidence" value="ECO:0007669"/>
    <property type="project" value="UniProtKB-KW"/>
</dbReference>
<name>A0A147K470_9BACI</name>
<dbReference type="GO" id="GO:0016787">
    <property type="term" value="F:hydrolase activity"/>
    <property type="evidence" value="ECO:0007669"/>
    <property type="project" value="UniProtKB-KW"/>
</dbReference>
<keyword evidence="4" id="KW-0547">Nucleotide-binding</keyword>
<feature type="domain" description="Helicase C-terminal" evidence="3">
    <location>
        <begin position="769"/>
        <end position="928"/>
    </location>
</feature>
<dbReference type="CDD" id="cd18012">
    <property type="entry name" value="DEXQc_arch_SWI2_SNF2"/>
    <property type="match status" value="1"/>
</dbReference>
<keyword evidence="4" id="KW-0067">ATP-binding</keyword>
<dbReference type="SMART" id="SM00487">
    <property type="entry name" value="DEXDc"/>
    <property type="match status" value="1"/>
</dbReference>
<dbReference type="Proteomes" id="UP000074108">
    <property type="component" value="Unassembled WGS sequence"/>
</dbReference>
<evidence type="ECO:0000256" key="1">
    <source>
        <dbReference type="ARBA" id="ARBA00022801"/>
    </source>
</evidence>
<accession>A0A147K470</accession>
<dbReference type="SUPFAM" id="SSF52540">
    <property type="entry name" value="P-loop containing nucleoside triphosphate hydrolases"/>
    <property type="match status" value="2"/>
</dbReference>
<comment type="caution">
    <text evidence="4">The sequence shown here is derived from an EMBL/GenBank/DDBJ whole genome shotgun (WGS) entry which is preliminary data.</text>
</comment>
<dbReference type="STRING" id="1150625.Q75_16190"/>
<evidence type="ECO:0000259" key="2">
    <source>
        <dbReference type="PROSITE" id="PS51192"/>
    </source>
</evidence>
<dbReference type="PATRIC" id="fig|1150625.3.peg.3394"/>
<dbReference type="OrthoDB" id="9760715at2"/>
<evidence type="ECO:0000313" key="5">
    <source>
        <dbReference type="Proteomes" id="UP000074108"/>
    </source>
</evidence>
<keyword evidence="5" id="KW-1185">Reference proteome</keyword>
<dbReference type="InterPro" id="IPR027417">
    <property type="entry name" value="P-loop_NTPase"/>
</dbReference>
<reference evidence="4 5" key="1">
    <citation type="journal article" date="2016" name="Front. Microbiol.">
        <title>Microevolution Analysis of Bacillus coahuilensis Unveils Differences in Phosphorus Acquisition Strategies and Their Regulation.</title>
        <authorList>
            <person name="Gomez-Lunar Z."/>
            <person name="Hernandez-Gonzalez I."/>
            <person name="Rodriguez-Torres M.D."/>
            <person name="Souza V."/>
            <person name="Olmedo-Alvarez G."/>
        </authorList>
    </citation>
    <scope>NUCLEOTIDE SEQUENCE [LARGE SCALE GENOMIC DNA]</scope>
    <source>
        <strain evidence="5">p1.1.43</strain>
    </source>
</reference>
<sequence length="934" mass="108625">MLKANQLFLQVHSFEQGAFFITVTNEDGVLLLPQQWKKHLFLWNSESFYGSVYKETTVDGLLGLRVSAYHMLTLLGREEFSQFFEWNWNDFGELLHGTSAPLVDALLKHQWLPSFDDGLIWRVPEIVWEEFDEDYWQQEVAPGTKLKEFARDWFHDSVTDYLHEDLKFRDVQERLRAMEESTLSNEDIERYFTPERWRQWLGIEESPEPFYLGLRLTEPEEEGEPWTLETILQNKKNAEKIYSLDRGDRLPPSWKPYLPHVEEERAKWADVMPSVSDRGALKMELDEEESWRFLTELSEKLVALGIKILLPAWWIAMKEANLTVKARVKNNDASYRPSFVGMNAILDYDWRVSVNGEELSEEDFKKLVDDQRRFVKVQGQWMTLDPATIRRIQELMNRAKEDGVRLQDLLNQELTRDEELEEEYDPKEYMKFQIEMNRSLKKMIGQLQDVSKIPLLEPSEGLQATLRPYQQLGMSWLYFLRRFGFGAVLADDMGLGKTIQLISYLLHVKEEEDVTGPALIIAPTSVLGNWQHEIERFAPSLKVRLHYGAIRLKGEAFAESVHGVDVVLTSYGLSYLDEEEISEVSWSTIALDEAQNIKNSGTKQSRTIRKLSGGHHIALTGTPMENRLSELWSIFDFVNKGYLGTNAAFQKDYIVPIEKEDNREKIRELQGRIRPFLLRRTKKDPEVELNLPEKLEQKEYCPLTAEQASLYEQLVQETFEKLKTLKGFERKGLILQMLGRLKQLCNHPSLYFKEEVPLDVLKRSYKMAKLHEIVENVVESKEACLVFTQYIGMGEMIQDYVKKQFGVHAPFLNGSMPKQQRDKLVQQFQNGEFPVFILSLKAGGTGLNLTAANHVVHYDRWWNPAVENQATDRAYRIGQTKFVHVHKLIASGTLEEKIDGMLEKKQALNDDIIQSDSWITEMNDRDLEELLTLG</sequence>
<proteinExistence type="predicted"/>
<dbReference type="Pfam" id="PF00176">
    <property type="entry name" value="SNF2-rel_dom"/>
    <property type="match status" value="1"/>
</dbReference>
<dbReference type="Gene3D" id="3.40.50.10810">
    <property type="entry name" value="Tandem AAA-ATPase domain"/>
    <property type="match status" value="1"/>
</dbReference>
<keyword evidence="1" id="KW-0378">Hydrolase</keyword>
<dbReference type="CDD" id="cd18793">
    <property type="entry name" value="SF2_C_SNF"/>
    <property type="match status" value="1"/>
</dbReference>
<feature type="domain" description="Helicase ATP-binding" evidence="2">
    <location>
        <begin position="478"/>
        <end position="641"/>
    </location>
</feature>
<dbReference type="FunFam" id="3.40.50.300:FF:000533">
    <property type="entry name" value="Helicase, Snf2 family"/>
    <property type="match status" value="1"/>
</dbReference>
<dbReference type="SMART" id="SM00490">
    <property type="entry name" value="HELICc"/>
    <property type="match status" value="1"/>
</dbReference>
<dbReference type="RefSeq" id="WP_059351984.1">
    <property type="nucleotide sequence ID" value="NZ_LDYG01000053.1"/>
</dbReference>
<keyword evidence="4" id="KW-0347">Helicase</keyword>
<dbReference type="Pfam" id="PF12419">
    <property type="entry name" value="DUF3670"/>
    <property type="match status" value="1"/>
</dbReference>
<dbReference type="PROSITE" id="PS51194">
    <property type="entry name" value="HELICASE_CTER"/>
    <property type="match status" value="1"/>
</dbReference>
<protein>
    <submittedName>
        <fullName evidence="4">ATP-dependent helicase</fullName>
    </submittedName>
</protein>
<dbReference type="Pfam" id="PF00271">
    <property type="entry name" value="Helicase_C"/>
    <property type="match status" value="1"/>
</dbReference>
<dbReference type="EMBL" id="LDYG01000053">
    <property type="protein sequence ID" value="KUP04128.1"/>
    <property type="molecule type" value="Genomic_DNA"/>
</dbReference>
<dbReference type="GO" id="GO:0005524">
    <property type="term" value="F:ATP binding"/>
    <property type="evidence" value="ECO:0007669"/>
    <property type="project" value="InterPro"/>
</dbReference>
<dbReference type="PROSITE" id="PS51192">
    <property type="entry name" value="HELICASE_ATP_BIND_1"/>
    <property type="match status" value="1"/>
</dbReference>
<organism evidence="4 5">
    <name type="scientific">Bacillus coahuilensis p1.1.43</name>
    <dbReference type="NCBI Taxonomy" id="1150625"/>
    <lineage>
        <taxon>Bacteria</taxon>
        <taxon>Bacillati</taxon>
        <taxon>Bacillota</taxon>
        <taxon>Bacilli</taxon>
        <taxon>Bacillales</taxon>
        <taxon>Bacillaceae</taxon>
        <taxon>Bacillus</taxon>
    </lineage>
</organism>
<dbReference type="PANTHER" id="PTHR10799">
    <property type="entry name" value="SNF2/RAD54 HELICASE FAMILY"/>
    <property type="match status" value="1"/>
</dbReference>
<dbReference type="InterPro" id="IPR001650">
    <property type="entry name" value="Helicase_C-like"/>
</dbReference>
<dbReference type="InterPro" id="IPR022138">
    <property type="entry name" value="DUF3670"/>
</dbReference>
<evidence type="ECO:0000259" key="3">
    <source>
        <dbReference type="PROSITE" id="PS51194"/>
    </source>
</evidence>
<dbReference type="Gene3D" id="3.40.50.300">
    <property type="entry name" value="P-loop containing nucleotide triphosphate hydrolases"/>
    <property type="match status" value="1"/>
</dbReference>
<dbReference type="InterPro" id="IPR049730">
    <property type="entry name" value="SNF2/RAD54-like_C"/>
</dbReference>
<dbReference type="InterPro" id="IPR000330">
    <property type="entry name" value="SNF2_N"/>
</dbReference>
<evidence type="ECO:0000313" key="4">
    <source>
        <dbReference type="EMBL" id="KUP04128.1"/>
    </source>
</evidence>